<evidence type="ECO:0000256" key="7">
    <source>
        <dbReference type="ARBA" id="ARBA00047899"/>
    </source>
</evidence>
<evidence type="ECO:0000256" key="6">
    <source>
        <dbReference type="ARBA" id="ARBA00022840"/>
    </source>
</evidence>
<proteinExistence type="predicted"/>
<dbReference type="GO" id="GO:0004674">
    <property type="term" value="F:protein serine/threonine kinase activity"/>
    <property type="evidence" value="ECO:0007669"/>
    <property type="project" value="UniProtKB-KW"/>
</dbReference>
<dbReference type="SMART" id="SM00220">
    <property type="entry name" value="S_TKc"/>
    <property type="match status" value="1"/>
</dbReference>
<dbReference type="Gene3D" id="1.10.510.10">
    <property type="entry name" value="Transferase(Phosphotransferase) domain 1"/>
    <property type="match status" value="1"/>
</dbReference>
<keyword evidence="2" id="KW-0723">Serine/threonine-protein kinase</keyword>
<keyword evidence="3" id="KW-0808">Transferase</keyword>
<dbReference type="EC" id="2.7.11.1" evidence="1"/>
<keyword evidence="5 11" id="KW-0418">Kinase</keyword>
<dbReference type="InterPro" id="IPR050236">
    <property type="entry name" value="Ser_Thr_kinase_AGC"/>
</dbReference>
<evidence type="ECO:0000256" key="9">
    <source>
        <dbReference type="SAM" id="MobiDB-lite"/>
    </source>
</evidence>
<sequence>MLSSSPDVFGTSPPSAGTASTETTPTRKGRKHVFSRPDGLRAPLKISIPPPQVHPVRAASSLSSSHHSASESGPEDFDVFSGSDTSSDEPSEPTTPRLAVRLLSPRKSGVFAPTPISPSIKISDDLGLGSLSLSGGPPVYSVRTPPSSPRKAMTVRTKAFANLFPRSSSQVGPFQYLRMLNQGSFGTAYIARDVSTGHVVCTKVSVKKPIKGREEHLRGMTAELLAYKRIASAEPHARKWIMDVHGVLQTAKEVVFAMDVMETDLFSFIDATHPPKLVSWWIAQIALGIDALHNMGIIHRDIKPENIFVVPGTNSLRIRIGDFSNAWLAPGDLPQEWSRAYDVAPGEALDPRRLYAISHVGTPAYMAPEIRSKKEWYGPMVDWWALGCTMYDLCVGDQFLFPDDHSIERLRRWHASGRDGATWIKSRVSYISDEAADAIGGLLNYEPRKRYKLDNLLGHPYFRDPETKKSFFAEVKSFPLVPETKGINLAPRQPDATVEHMSMCHAVAKVPEDSDEPEFVDFAWINPHGAWRDSIDDL</sequence>
<feature type="domain" description="Protein kinase" evidence="10">
    <location>
        <begin position="174"/>
        <end position="462"/>
    </location>
</feature>
<evidence type="ECO:0000313" key="12">
    <source>
        <dbReference type="Proteomes" id="UP000703269"/>
    </source>
</evidence>
<evidence type="ECO:0000256" key="8">
    <source>
        <dbReference type="ARBA" id="ARBA00048679"/>
    </source>
</evidence>
<dbReference type="AlphaFoldDB" id="A0A9P3GEG0"/>
<comment type="catalytic activity">
    <reaction evidence="7">
        <text>L-threonyl-[protein] + ATP = O-phospho-L-threonyl-[protein] + ADP + H(+)</text>
        <dbReference type="Rhea" id="RHEA:46608"/>
        <dbReference type="Rhea" id="RHEA-COMP:11060"/>
        <dbReference type="Rhea" id="RHEA-COMP:11605"/>
        <dbReference type="ChEBI" id="CHEBI:15378"/>
        <dbReference type="ChEBI" id="CHEBI:30013"/>
        <dbReference type="ChEBI" id="CHEBI:30616"/>
        <dbReference type="ChEBI" id="CHEBI:61977"/>
        <dbReference type="ChEBI" id="CHEBI:456216"/>
        <dbReference type="EC" id="2.7.11.1"/>
    </reaction>
</comment>
<evidence type="ECO:0000256" key="3">
    <source>
        <dbReference type="ARBA" id="ARBA00022679"/>
    </source>
</evidence>
<evidence type="ECO:0000259" key="10">
    <source>
        <dbReference type="PROSITE" id="PS50011"/>
    </source>
</evidence>
<dbReference type="SUPFAM" id="SSF56112">
    <property type="entry name" value="Protein kinase-like (PK-like)"/>
    <property type="match status" value="1"/>
</dbReference>
<feature type="compositionally biased region" description="Low complexity" evidence="9">
    <location>
        <begin position="58"/>
        <end position="72"/>
    </location>
</feature>
<keyword evidence="6" id="KW-0067">ATP-binding</keyword>
<evidence type="ECO:0000256" key="1">
    <source>
        <dbReference type="ARBA" id="ARBA00012513"/>
    </source>
</evidence>
<dbReference type="PROSITE" id="PS50011">
    <property type="entry name" value="PROTEIN_KINASE_DOM"/>
    <property type="match status" value="1"/>
</dbReference>
<dbReference type="Pfam" id="PF00069">
    <property type="entry name" value="Pkinase"/>
    <property type="match status" value="1"/>
</dbReference>
<protein>
    <recommendedName>
        <fullName evidence="1">non-specific serine/threonine protein kinase</fullName>
        <ecNumber evidence="1">2.7.11.1</ecNumber>
    </recommendedName>
</protein>
<evidence type="ECO:0000256" key="4">
    <source>
        <dbReference type="ARBA" id="ARBA00022741"/>
    </source>
</evidence>
<dbReference type="InterPro" id="IPR000719">
    <property type="entry name" value="Prot_kinase_dom"/>
</dbReference>
<dbReference type="InterPro" id="IPR011009">
    <property type="entry name" value="Kinase-like_dom_sf"/>
</dbReference>
<evidence type="ECO:0000313" key="11">
    <source>
        <dbReference type="EMBL" id="GJE93398.1"/>
    </source>
</evidence>
<dbReference type="Gene3D" id="3.30.200.20">
    <property type="entry name" value="Phosphorylase Kinase, domain 1"/>
    <property type="match status" value="1"/>
</dbReference>
<feature type="compositionally biased region" description="Polar residues" evidence="9">
    <location>
        <begin position="1"/>
        <end position="26"/>
    </location>
</feature>
<gene>
    <name evidence="11" type="ORF">PsYK624_095570</name>
</gene>
<evidence type="ECO:0000256" key="2">
    <source>
        <dbReference type="ARBA" id="ARBA00022527"/>
    </source>
</evidence>
<reference evidence="11 12" key="1">
    <citation type="submission" date="2021-08" db="EMBL/GenBank/DDBJ databases">
        <title>Draft Genome Sequence of Phanerochaete sordida strain YK-624.</title>
        <authorList>
            <person name="Mori T."/>
            <person name="Dohra H."/>
            <person name="Suzuki T."/>
            <person name="Kawagishi H."/>
            <person name="Hirai H."/>
        </authorList>
    </citation>
    <scope>NUCLEOTIDE SEQUENCE [LARGE SCALE GENOMIC DNA]</scope>
    <source>
        <strain evidence="11 12">YK-624</strain>
    </source>
</reference>
<dbReference type="GO" id="GO:0005524">
    <property type="term" value="F:ATP binding"/>
    <property type="evidence" value="ECO:0007669"/>
    <property type="project" value="UniProtKB-KW"/>
</dbReference>
<comment type="catalytic activity">
    <reaction evidence="8">
        <text>L-seryl-[protein] + ATP = O-phospho-L-seryl-[protein] + ADP + H(+)</text>
        <dbReference type="Rhea" id="RHEA:17989"/>
        <dbReference type="Rhea" id="RHEA-COMP:9863"/>
        <dbReference type="Rhea" id="RHEA-COMP:11604"/>
        <dbReference type="ChEBI" id="CHEBI:15378"/>
        <dbReference type="ChEBI" id="CHEBI:29999"/>
        <dbReference type="ChEBI" id="CHEBI:30616"/>
        <dbReference type="ChEBI" id="CHEBI:83421"/>
        <dbReference type="ChEBI" id="CHEBI:456216"/>
        <dbReference type="EC" id="2.7.11.1"/>
    </reaction>
</comment>
<evidence type="ECO:0000256" key="5">
    <source>
        <dbReference type="ARBA" id="ARBA00022777"/>
    </source>
</evidence>
<dbReference type="EMBL" id="BPQB01000032">
    <property type="protein sequence ID" value="GJE93398.1"/>
    <property type="molecule type" value="Genomic_DNA"/>
</dbReference>
<dbReference type="PANTHER" id="PTHR24356">
    <property type="entry name" value="SERINE/THREONINE-PROTEIN KINASE"/>
    <property type="match status" value="1"/>
</dbReference>
<name>A0A9P3GEG0_9APHY</name>
<feature type="region of interest" description="Disordered" evidence="9">
    <location>
        <begin position="1"/>
        <end position="97"/>
    </location>
</feature>
<organism evidence="11 12">
    <name type="scientific">Phanerochaete sordida</name>
    <dbReference type="NCBI Taxonomy" id="48140"/>
    <lineage>
        <taxon>Eukaryota</taxon>
        <taxon>Fungi</taxon>
        <taxon>Dikarya</taxon>
        <taxon>Basidiomycota</taxon>
        <taxon>Agaricomycotina</taxon>
        <taxon>Agaricomycetes</taxon>
        <taxon>Polyporales</taxon>
        <taxon>Phanerochaetaceae</taxon>
        <taxon>Phanerochaete</taxon>
    </lineage>
</organism>
<dbReference type="InterPro" id="IPR008271">
    <property type="entry name" value="Ser/Thr_kinase_AS"/>
</dbReference>
<accession>A0A9P3GEG0</accession>
<dbReference type="PROSITE" id="PS00108">
    <property type="entry name" value="PROTEIN_KINASE_ST"/>
    <property type="match status" value="1"/>
</dbReference>
<comment type="caution">
    <text evidence="11">The sequence shown here is derived from an EMBL/GenBank/DDBJ whole genome shotgun (WGS) entry which is preliminary data.</text>
</comment>
<keyword evidence="12" id="KW-1185">Reference proteome</keyword>
<keyword evidence="4" id="KW-0547">Nucleotide-binding</keyword>
<dbReference type="Proteomes" id="UP000703269">
    <property type="component" value="Unassembled WGS sequence"/>
</dbReference>
<dbReference type="PANTHER" id="PTHR24356:SF1">
    <property type="entry name" value="SERINE_THREONINE-PROTEIN KINASE GREATWALL"/>
    <property type="match status" value="1"/>
</dbReference>
<dbReference type="OrthoDB" id="10252171at2759"/>